<evidence type="ECO:0000259" key="16">
    <source>
        <dbReference type="PROSITE" id="PS51918"/>
    </source>
</evidence>
<keyword evidence="2 13" id="KW-0004">4Fe-4S</keyword>
<feature type="binding site" evidence="13">
    <location>
        <position position="173"/>
    </location>
    <ligand>
        <name>[4Fe-4S] cluster</name>
        <dbReference type="ChEBI" id="CHEBI:49883"/>
        <label>2</label>
        <note>4Fe-4S-S-AdoMet</note>
    </ligand>
</feature>
<dbReference type="NCBIfam" id="TIGR01574">
    <property type="entry name" value="miaB-methiolase"/>
    <property type="match status" value="1"/>
</dbReference>
<dbReference type="SFLD" id="SFLDG01082">
    <property type="entry name" value="B12-binding_domain_containing"/>
    <property type="match status" value="1"/>
</dbReference>
<comment type="subcellular location">
    <subcellularLocation>
        <location evidence="13">Cytoplasm</location>
    </subcellularLocation>
</comment>
<dbReference type="GO" id="GO:0046872">
    <property type="term" value="F:metal ion binding"/>
    <property type="evidence" value="ECO:0007669"/>
    <property type="project" value="UniProtKB-KW"/>
</dbReference>
<dbReference type="EMBL" id="JACEFB010000018">
    <property type="protein sequence ID" value="MBA2227740.1"/>
    <property type="molecule type" value="Genomic_DNA"/>
</dbReference>
<dbReference type="GO" id="GO:0035597">
    <property type="term" value="F:tRNA-2-methylthio-N(6)-dimethylallyladenosine(37) synthase activity"/>
    <property type="evidence" value="ECO:0007669"/>
    <property type="project" value="UniProtKB-EC"/>
</dbReference>
<feature type="binding site" evidence="13">
    <location>
        <position position="176"/>
    </location>
    <ligand>
        <name>[4Fe-4S] cluster</name>
        <dbReference type="ChEBI" id="CHEBI:49883"/>
        <label>2</label>
        <note>4Fe-4S-S-AdoMet</note>
    </ligand>
</feature>
<dbReference type="Proteomes" id="UP000542342">
    <property type="component" value="Unassembled WGS sequence"/>
</dbReference>
<keyword evidence="3 13" id="KW-0963">Cytoplasm</keyword>
<dbReference type="InterPro" id="IPR038135">
    <property type="entry name" value="Methylthiotransferase_N_sf"/>
</dbReference>
<evidence type="ECO:0000256" key="10">
    <source>
        <dbReference type="ARBA" id="ARBA00068570"/>
    </source>
</evidence>
<evidence type="ECO:0000256" key="8">
    <source>
        <dbReference type="ARBA" id="ARBA00023014"/>
    </source>
</evidence>
<evidence type="ECO:0000256" key="5">
    <source>
        <dbReference type="ARBA" id="ARBA00022691"/>
    </source>
</evidence>
<keyword evidence="18" id="KW-1185">Reference proteome</keyword>
<dbReference type="AlphaFoldDB" id="A0A7V8VH10"/>
<evidence type="ECO:0000256" key="3">
    <source>
        <dbReference type="ARBA" id="ARBA00022490"/>
    </source>
</evidence>
<dbReference type="Gene3D" id="3.40.50.12160">
    <property type="entry name" value="Methylthiotransferase, N-terminal domain"/>
    <property type="match status" value="1"/>
</dbReference>
<dbReference type="Pfam" id="PF00919">
    <property type="entry name" value="UPF0004"/>
    <property type="match status" value="1"/>
</dbReference>
<dbReference type="SFLD" id="SFLDS00029">
    <property type="entry name" value="Radical_SAM"/>
    <property type="match status" value="1"/>
</dbReference>
<dbReference type="InterPro" id="IPR002792">
    <property type="entry name" value="TRAM_dom"/>
</dbReference>
<proteinExistence type="inferred from homology"/>
<dbReference type="EC" id="2.8.4.3" evidence="9 13"/>
<dbReference type="InterPro" id="IPR023404">
    <property type="entry name" value="rSAM_horseshoe"/>
</dbReference>
<keyword evidence="13" id="KW-0819">tRNA processing</keyword>
<comment type="subunit">
    <text evidence="13">Monomer.</text>
</comment>
<dbReference type="CDD" id="cd01335">
    <property type="entry name" value="Radical_SAM"/>
    <property type="match status" value="1"/>
</dbReference>
<dbReference type="NCBIfam" id="TIGR00089">
    <property type="entry name" value="MiaB/RimO family radical SAM methylthiotransferase"/>
    <property type="match status" value="1"/>
</dbReference>
<reference evidence="17 18" key="1">
    <citation type="submission" date="2020-07" db="EMBL/GenBank/DDBJ databases">
        <title>Thermogemmata thermophila gen. nov., sp. nov., a novel moderate thermophilic planctomycete from a Kamchatka hot spring.</title>
        <authorList>
            <person name="Elcheninov A.G."/>
            <person name="Podosokorskaya O.A."/>
            <person name="Kovaleva O.L."/>
            <person name="Novikov A."/>
            <person name="Bonch-Osmolovskaya E.A."/>
            <person name="Toshchakov S.V."/>
            <person name="Kublanov I.V."/>
        </authorList>
    </citation>
    <scope>NUCLEOTIDE SEQUENCE [LARGE SCALE GENOMIC DNA]</scope>
    <source>
        <strain evidence="17 18">2918</strain>
    </source>
</reference>
<dbReference type="PROSITE" id="PS50926">
    <property type="entry name" value="TRAM"/>
    <property type="match status" value="1"/>
</dbReference>
<accession>A0A7V8VH10</accession>
<dbReference type="PANTHER" id="PTHR43020:SF2">
    <property type="entry name" value="MITOCHONDRIAL TRNA METHYLTHIOTRANSFERASE CDK5RAP1"/>
    <property type="match status" value="1"/>
</dbReference>
<dbReference type="SUPFAM" id="SSF102114">
    <property type="entry name" value="Radical SAM enzymes"/>
    <property type="match status" value="1"/>
</dbReference>
<keyword evidence="6 13" id="KW-0479">Metal-binding</keyword>
<comment type="similarity">
    <text evidence="13">Belongs to the methylthiotransferase family. MiaB subfamily.</text>
</comment>
<evidence type="ECO:0000256" key="13">
    <source>
        <dbReference type="HAMAP-Rule" id="MF_01864"/>
    </source>
</evidence>
<dbReference type="SMART" id="SM00729">
    <property type="entry name" value="Elp3"/>
    <property type="match status" value="1"/>
</dbReference>
<keyword evidence="5 13" id="KW-0949">S-adenosyl-L-methionine</keyword>
<dbReference type="InterPro" id="IPR006638">
    <property type="entry name" value="Elp3/MiaA/NifB-like_rSAM"/>
</dbReference>
<evidence type="ECO:0000313" key="18">
    <source>
        <dbReference type="Proteomes" id="UP000542342"/>
    </source>
</evidence>
<evidence type="ECO:0000256" key="11">
    <source>
        <dbReference type="ARBA" id="ARBA00080698"/>
    </source>
</evidence>
<dbReference type="FunFam" id="3.40.50.12160:FF:000003">
    <property type="entry name" value="CDK5 regulatory subunit-associated protein 1"/>
    <property type="match status" value="1"/>
</dbReference>
<evidence type="ECO:0000256" key="7">
    <source>
        <dbReference type="ARBA" id="ARBA00023004"/>
    </source>
</evidence>
<dbReference type="Pfam" id="PF01938">
    <property type="entry name" value="TRAM"/>
    <property type="match status" value="1"/>
</dbReference>
<protein>
    <recommendedName>
        <fullName evidence="10 13">tRNA-2-methylthio-N(6)-dimethylallyladenosine synthase</fullName>
        <ecNumber evidence="9 13">2.8.4.3</ecNumber>
    </recommendedName>
    <alternativeName>
        <fullName evidence="12 13">(Dimethylallyl)adenosine tRNA methylthiotransferase MiaB</fullName>
    </alternativeName>
    <alternativeName>
        <fullName evidence="11 13">tRNA-i(6)A37 methylthiotransferase</fullName>
    </alternativeName>
</protein>
<dbReference type="PROSITE" id="PS51449">
    <property type="entry name" value="MTTASE_N"/>
    <property type="match status" value="1"/>
</dbReference>
<dbReference type="InterPro" id="IPR020612">
    <property type="entry name" value="Methylthiotransferase_CS"/>
</dbReference>
<feature type="binding site" evidence="13">
    <location>
        <position position="12"/>
    </location>
    <ligand>
        <name>[4Fe-4S] cluster</name>
        <dbReference type="ChEBI" id="CHEBI:49883"/>
        <label>1</label>
    </ligand>
</feature>
<dbReference type="InterPro" id="IPR006463">
    <property type="entry name" value="MiaB_methiolase"/>
</dbReference>
<dbReference type="Pfam" id="PF04055">
    <property type="entry name" value="Radical_SAM"/>
    <property type="match status" value="1"/>
</dbReference>
<dbReference type="FunFam" id="3.80.30.20:FF:000001">
    <property type="entry name" value="tRNA-2-methylthio-N(6)-dimethylallyladenosine synthase 2"/>
    <property type="match status" value="1"/>
</dbReference>
<keyword evidence="8 13" id="KW-0411">Iron-sulfur</keyword>
<feature type="binding site" evidence="13">
    <location>
        <position position="48"/>
    </location>
    <ligand>
        <name>[4Fe-4S] cluster</name>
        <dbReference type="ChEBI" id="CHEBI:49883"/>
        <label>1</label>
    </ligand>
</feature>
<dbReference type="Gene3D" id="3.80.30.20">
    <property type="entry name" value="tm_1862 like domain"/>
    <property type="match status" value="1"/>
</dbReference>
<evidence type="ECO:0000256" key="4">
    <source>
        <dbReference type="ARBA" id="ARBA00022679"/>
    </source>
</evidence>
<evidence type="ECO:0000256" key="12">
    <source>
        <dbReference type="ARBA" id="ARBA00081141"/>
    </source>
</evidence>
<comment type="catalytic activity">
    <reaction evidence="13">
        <text>N(6)-dimethylallyladenosine(37) in tRNA + (sulfur carrier)-SH + AH2 + 2 S-adenosyl-L-methionine = 2-methylsulfanyl-N(6)-dimethylallyladenosine(37) in tRNA + (sulfur carrier)-H + 5'-deoxyadenosine + L-methionine + A + S-adenosyl-L-homocysteine + 2 H(+)</text>
        <dbReference type="Rhea" id="RHEA:37067"/>
        <dbReference type="Rhea" id="RHEA-COMP:10375"/>
        <dbReference type="Rhea" id="RHEA-COMP:10376"/>
        <dbReference type="Rhea" id="RHEA-COMP:14737"/>
        <dbReference type="Rhea" id="RHEA-COMP:14739"/>
        <dbReference type="ChEBI" id="CHEBI:13193"/>
        <dbReference type="ChEBI" id="CHEBI:15378"/>
        <dbReference type="ChEBI" id="CHEBI:17319"/>
        <dbReference type="ChEBI" id="CHEBI:17499"/>
        <dbReference type="ChEBI" id="CHEBI:29917"/>
        <dbReference type="ChEBI" id="CHEBI:57844"/>
        <dbReference type="ChEBI" id="CHEBI:57856"/>
        <dbReference type="ChEBI" id="CHEBI:59789"/>
        <dbReference type="ChEBI" id="CHEBI:64428"/>
        <dbReference type="ChEBI" id="CHEBI:74415"/>
        <dbReference type="ChEBI" id="CHEBI:74417"/>
        <dbReference type="EC" id="2.8.4.3"/>
    </reaction>
</comment>
<evidence type="ECO:0000256" key="9">
    <source>
        <dbReference type="ARBA" id="ARBA00033765"/>
    </source>
</evidence>
<dbReference type="InterPro" id="IPR005839">
    <property type="entry name" value="Methylthiotransferase"/>
</dbReference>
<feature type="domain" description="TRAM" evidence="14">
    <location>
        <begin position="391"/>
        <end position="465"/>
    </location>
</feature>
<organism evidence="17 18">
    <name type="scientific">Thermogemmata fonticola</name>
    <dbReference type="NCBI Taxonomy" id="2755323"/>
    <lineage>
        <taxon>Bacteria</taxon>
        <taxon>Pseudomonadati</taxon>
        <taxon>Planctomycetota</taxon>
        <taxon>Planctomycetia</taxon>
        <taxon>Gemmatales</taxon>
        <taxon>Gemmataceae</taxon>
        <taxon>Thermogemmata</taxon>
    </lineage>
</organism>
<evidence type="ECO:0000256" key="1">
    <source>
        <dbReference type="ARBA" id="ARBA00003234"/>
    </source>
</evidence>
<dbReference type="PANTHER" id="PTHR43020">
    <property type="entry name" value="CDK5 REGULATORY SUBUNIT-ASSOCIATED PROTEIN 1"/>
    <property type="match status" value="1"/>
</dbReference>
<dbReference type="PROSITE" id="PS01278">
    <property type="entry name" value="MTTASE_RADICAL"/>
    <property type="match status" value="1"/>
</dbReference>
<dbReference type="GO" id="GO:0005829">
    <property type="term" value="C:cytosol"/>
    <property type="evidence" value="ECO:0007669"/>
    <property type="project" value="TreeGrafter"/>
</dbReference>
<dbReference type="InterPro" id="IPR013848">
    <property type="entry name" value="Methylthiotransferase_N"/>
</dbReference>
<dbReference type="SFLD" id="SFLDG01061">
    <property type="entry name" value="methylthiotransferase"/>
    <property type="match status" value="1"/>
</dbReference>
<comment type="function">
    <text evidence="1 13">Catalyzes the methylthiolation of N6-(dimethylallyl)adenosine (i(6)A), leading to the formation of 2-methylthio-N6-(dimethylallyl)adenosine (ms(2)i(6)A) at position 37 in tRNAs that read codons beginning with uridine.</text>
</comment>
<sequence length="492" mass="54648">MSRKVYIETVGCQMNVLDSEVVIGTLRRQGYTLADSPAQADVILFNTCSVREHAEDKIYSALGRLRSLKRHNPQAVIGVLGCMAQKDQHRIAERAPHVDLIVGPGQLAEVPRLIEEARSSRRLQMAVSLGRAEAGRAEVEASFVSFDPVRDPTMRPTPFQAYVRIQIGCDKFCTYCVVPSTRGPEQSRPPAHILAEARQLVEQGCKEITLLGQTVNSYRFQHGDGRVTRLSDLLAALHDLPGLERLKFVTNFPKDMTDDLLDAVRSLPKVVKYLHVPAQSGCDLVLQRMKRNYTVAFYTDMLARCREKVPGVAISSDFIVGFCGESEESFARTVRLVEQARFKNSYIFKYSERPGTKAAQRYADDVPEEVKKRRNNDLLAVQTEISRQEHRRWIGQRVSILVEGPSKRDQNRFAAASPSDTLQLTGRTMTDHIVVCDGSPRLIGQIIDVDIIDASPFTLFGVVSSAASCDSAGLAGLPEAAAFPRRVPLPVL</sequence>
<dbReference type="PROSITE" id="PS51918">
    <property type="entry name" value="RADICAL_SAM"/>
    <property type="match status" value="1"/>
</dbReference>
<feature type="domain" description="MTTase N-terminal" evidence="15">
    <location>
        <begin position="3"/>
        <end position="119"/>
    </location>
</feature>
<dbReference type="GO" id="GO:0051539">
    <property type="term" value="F:4 iron, 4 sulfur cluster binding"/>
    <property type="evidence" value="ECO:0007669"/>
    <property type="project" value="UniProtKB-UniRule"/>
</dbReference>
<feature type="binding site" evidence="13">
    <location>
        <position position="169"/>
    </location>
    <ligand>
        <name>[4Fe-4S] cluster</name>
        <dbReference type="ChEBI" id="CHEBI:49883"/>
        <label>2</label>
        <note>4Fe-4S-S-AdoMet</note>
    </ligand>
</feature>
<evidence type="ECO:0000259" key="14">
    <source>
        <dbReference type="PROSITE" id="PS50926"/>
    </source>
</evidence>
<dbReference type="InterPro" id="IPR058240">
    <property type="entry name" value="rSAM_sf"/>
</dbReference>
<evidence type="ECO:0000259" key="15">
    <source>
        <dbReference type="PROSITE" id="PS51449"/>
    </source>
</evidence>
<evidence type="ECO:0000313" key="17">
    <source>
        <dbReference type="EMBL" id="MBA2227740.1"/>
    </source>
</evidence>
<feature type="binding site" evidence="13">
    <location>
        <position position="82"/>
    </location>
    <ligand>
        <name>[4Fe-4S] cluster</name>
        <dbReference type="ChEBI" id="CHEBI:49883"/>
        <label>1</label>
    </ligand>
</feature>
<evidence type="ECO:0000256" key="2">
    <source>
        <dbReference type="ARBA" id="ARBA00022485"/>
    </source>
</evidence>
<dbReference type="InterPro" id="IPR007197">
    <property type="entry name" value="rSAM"/>
</dbReference>
<feature type="domain" description="Radical SAM core" evidence="16">
    <location>
        <begin position="155"/>
        <end position="388"/>
    </location>
</feature>
<keyword evidence="7 13" id="KW-0408">Iron</keyword>
<keyword evidence="4 13" id="KW-0808">Transferase</keyword>
<evidence type="ECO:0000256" key="6">
    <source>
        <dbReference type="ARBA" id="ARBA00022723"/>
    </source>
</evidence>
<comment type="cofactor">
    <cofactor evidence="13">
        <name>[4Fe-4S] cluster</name>
        <dbReference type="ChEBI" id="CHEBI:49883"/>
    </cofactor>
    <text evidence="13">Binds 2 [4Fe-4S] clusters. One cluster is coordinated with 3 cysteines and an exchangeable S-adenosyl-L-methionine.</text>
</comment>
<name>A0A7V8VH10_9BACT</name>
<dbReference type="SFLD" id="SFLDF00273">
    <property type="entry name" value="(dimethylallyl)adenosine_tRNA"/>
    <property type="match status" value="1"/>
</dbReference>
<gene>
    <name evidence="13 17" type="primary">miaB</name>
    <name evidence="17" type="ORF">H0921_16395</name>
</gene>
<dbReference type="HAMAP" id="MF_01864">
    <property type="entry name" value="tRNA_metthiotr_MiaB"/>
    <property type="match status" value="1"/>
</dbReference>
<comment type="caution">
    <text evidence="17">The sequence shown here is derived from an EMBL/GenBank/DDBJ whole genome shotgun (WGS) entry which is preliminary data.</text>
</comment>